<dbReference type="AlphaFoldDB" id="V5FXP6"/>
<feature type="compositionally biased region" description="Basic and acidic residues" evidence="1">
    <location>
        <begin position="15"/>
        <end position="26"/>
    </location>
</feature>
<evidence type="ECO:0000313" key="2">
    <source>
        <dbReference type="EMBL" id="GAD93387.1"/>
    </source>
</evidence>
<evidence type="ECO:0000256" key="1">
    <source>
        <dbReference type="SAM" id="MobiDB-lite"/>
    </source>
</evidence>
<feature type="region of interest" description="Disordered" evidence="1">
    <location>
        <begin position="9"/>
        <end position="35"/>
    </location>
</feature>
<evidence type="ECO:0000313" key="3">
    <source>
        <dbReference type="Proteomes" id="UP000018001"/>
    </source>
</evidence>
<accession>V5FXP6</accession>
<sequence length="93" mass="10509">MRLLWQKAVRRQHRAGRDDDPPEIARKSRNANSDPDKAILLHQLTTIASWTRLRRATVLEERDGGTPAVEDGPRVHVDMFLVTTASTATIESH</sequence>
<dbReference type="InParanoid" id="V5FXP6"/>
<dbReference type="HOGENOM" id="CLU_2399440_0_0_1"/>
<organism evidence="2 3">
    <name type="scientific">Byssochlamys spectabilis (strain No. 5 / NBRC 109023)</name>
    <name type="common">Paecilomyces variotii</name>
    <dbReference type="NCBI Taxonomy" id="1356009"/>
    <lineage>
        <taxon>Eukaryota</taxon>
        <taxon>Fungi</taxon>
        <taxon>Dikarya</taxon>
        <taxon>Ascomycota</taxon>
        <taxon>Pezizomycotina</taxon>
        <taxon>Eurotiomycetes</taxon>
        <taxon>Eurotiomycetidae</taxon>
        <taxon>Eurotiales</taxon>
        <taxon>Thermoascaceae</taxon>
        <taxon>Paecilomyces</taxon>
    </lineage>
</organism>
<gene>
    <name evidence="2" type="ORF">PVAR5_1997</name>
</gene>
<name>V5FXP6_BYSSN</name>
<dbReference type="Proteomes" id="UP000018001">
    <property type="component" value="Unassembled WGS sequence"/>
</dbReference>
<comment type="caution">
    <text evidence="2">The sequence shown here is derived from an EMBL/GenBank/DDBJ whole genome shotgun (WGS) entry which is preliminary data.</text>
</comment>
<protein>
    <submittedName>
        <fullName evidence="2">Uncharacterized protein</fullName>
    </submittedName>
</protein>
<proteinExistence type="predicted"/>
<keyword evidence="3" id="KW-1185">Reference proteome</keyword>
<reference evidence="3" key="1">
    <citation type="journal article" date="2014" name="Genome Announc.">
        <title>Draft genome sequence of the formaldehyde-resistant fungus Byssochlamys spectabilis No. 5 (anamorph Paecilomyces variotii No. 5) (NBRC109023).</title>
        <authorList>
            <person name="Oka T."/>
            <person name="Ekino K."/>
            <person name="Fukuda K."/>
            <person name="Nomura Y."/>
        </authorList>
    </citation>
    <scope>NUCLEOTIDE SEQUENCE [LARGE SCALE GENOMIC DNA]</scope>
    <source>
        <strain evidence="3">No. 5 / NBRC 109023</strain>
    </source>
</reference>
<dbReference type="EMBL" id="BAUL01000055">
    <property type="protein sequence ID" value="GAD93387.1"/>
    <property type="molecule type" value="Genomic_DNA"/>
</dbReference>